<reference evidence="2" key="1">
    <citation type="submission" date="2018-03" db="EMBL/GenBank/DDBJ databases">
        <authorList>
            <person name="Zecchin S."/>
        </authorList>
    </citation>
    <scope>NUCLEOTIDE SEQUENCE [LARGE SCALE GENOMIC DNA]</scope>
</reference>
<accession>A0A2U3QJ06</accession>
<name>A0A2U3QJ06_9BACT</name>
<dbReference type="EMBL" id="OUUY01000100">
    <property type="protein sequence ID" value="SPQ01386.1"/>
    <property type="molecule type" value="Genomic_DNA"/>
</dbReference>
<proteinExistence type="predicted"/>
<keyword evidence="2" id="KW-1185">Reference proteome</keyword>
<organism evidence="1 2">
    <name type="scientific">Candidatus Sulfobium mesophilum</name>
    <dbReference type="NCBI Taxonomy" id="2016548"/>
    <lineage>
        <taxon>Bacteria</taxon>
        <taxon>Pseudomonadati</taxon>
        <taxon>Nitrospirota</taxon>
        <taxon>Nitrospiria</taxon>
        <taxon>Nitrospirales</taxon>
        <taxon>Nitrospiraceae</taxon>
        <taxon>Candidatus Sulfobium</taxon>
    </lineage>
</organism>
<evidence type="ECO:0000313" key="2">
    <source>
        <dbReference type="Proteomes" id="UP000245125"/>
    </source>
</evidence>
<dbReference type="Proteomes" id="UP000245125">
    <property type="component" value="Unassembled WGS sequence"/>
</dbReference>
<protein>
    <submittedName>
        <fullName evidence="1">Uncharacterized protein</fullName>
    </submittedName>
</protein>
<gene>
    <name evidence="1" type="ORF">NBG4_520013</name>
</gene>
<dbReference type="AlphaFoldDB" id="A0A2U3QJ06"/>
<sequence length="180" mass="20523">MKTREKDISRKIAFTDDNSDNIKKVLEYYKNVLICGVKGVGKITNTVKALSTNANVYYVGNPVDYEGKTRPGSYEKYLKYILSLRKDIRIVDNIAELFTLKDEITLIVDEIYGRSEEQLSQISRLADMKNIRMIQIVGCMKYMGALIDKIDAIIELHLDGAFMIDKDLARAICEILGKKE</sequence>
<dbReference type="SUPFAM" id="SSF52540">
    <property type="entry name" value="P-loop containing nucleoside triphosphate hydrolases"/>
    <property type="match status" value="1"/>
</dbReference>
<evidence type="ECO:0000313" key="1">
    <source>
        <dbReference type="EMBL" id="SPQ01386.1"/>
    </source>
</evidence>
<dbReference type="InterPro" id="IPR027417">
    <property type="entry name" value="P-loop_NTPase"/>
</dbReference>